<keyword evidence="2 8" id="KW-0547">Nucleotide-binding</keyword>
<dbReference type="Pfam" id="PF00225">
    <property type="entry name" value="Kinesin"/>
    <property type="match status" value="1"/>
</dbReference>
<evidence type="ECO:0000256" key="1">
    <source>
        <dbReference type="ARBA" id="ARBA00022701"/>
    </source>
</evidence>
<evidence type="ECO:0000313" key="15">
    <source>
        <dbReference type="Proteomes" id="UP000747110"/>
    </source>
</evidence>
<protein>
    <recommendedName>
        <fullName evidence="7">Kinesin-like protein KIN-8B</fullName>
    </recommendedName>
</protein>
<feature type="domain" description="Kinesin motor" evidence="11">
    <location>
        <begin position="28"/>
        <end position="368"/>
    </location>
</feature>
<comment type="caution">
    <text evidence="13">The sequence shown here is derived from an EMBL/GenBank/DDBJ whole genome shotgun (WGS) entry which is preliminary data.</text>
</comment>
<organism evidence="13 14">
    <name type="scientific">Volvox reticuliferus</name>
    <dbReference type="NCBI Taxonomy" id="1737510"/>
    <lineage>
        <taxon>Eukaryota</taxon>
        <taxon>Viridiplantae</taxon>
        <taxon>Chlorophyta</taxon>
        <taxon>core chlorophytes</taxon>
        <taxon>Chlorophyceae</taxon>
        <taxon>CS clade</taxon>
        <taxon>Chlamydomonadales</taxon>
        <taxon>Volvocaceae</taxon>
        <taxon>Volvox</taxon>
    </lineage>
</organism>
<reference evidence="13" key="1">
    <citation type="journal article" date="2021" name="Proc. Natl. Acad. Sci. U.S.A.">
        <title>Three genomes in the algal genus Volvox reveal the fate of a haploid sex-determining region after a transition to homothallism.</title>
        <authorList>
            <person name="Yamamoto K."/>
            <person name="Hamaji T."/>
            <person name="Kawai-Toyooka H."/>
            <person name="Matsuzaki R."/>
            <person name="Takahashi F."/>
            <person name="Nishimura Y."/>
            <person name="Kawachi M."/>
            <person name="Noguchi H."/>
            <person name="Minakuchi Y."/>
            <person name="Umen J.G."/>
            <person name="Toyoda A."/>
            <person name="Nozaki H."/>
        </authorList>
    </citation>
    <scope>NUCLEOTIDE SEQUENCE</scope>
    <source>
        <strain evidence="13">NIES-3785</strain>
        <strain evidence="12">NIES-3786</strain>
    </source>
</reference>
<dbReference type="GO" id="GO:0003777">
    <property type="term" value="F:microtubule motor activity"/>
    <property type="evidence" value="ECO:0007669"/>
    <property type="project" value="InterPro"/>
</dbReference>
<dbReference type="GO" id="GO:0005524">
    <property type="term" value="F:ATP binding"/>
    <property type="evidence" value="ECO:0007669"/>
    <property type="project" value="UniProtKB-UniRule"/>
</dbReference>
<feature type="compositionally biased region" description="Low complexity" evidence="10">
    <location>
        <begin position="788"/>
        <end position="800"/>
    </location>
</feature>
<evidence type="ECO:0000313" key="12">
    <source>
        <dbReference type="EMBL" id="GIL90698.1"/>
    </source>
</evidence>
<feature type="coiled-coil region" evidence="9">
    <location>
        <begin position="383"/>
        <end position="410"/>
    </location>
</feature>
<feature type="region of interest" description="Disordered" evidence="10">
    <location>
        <begin position="788"/>
        <end position="899"/>
    </location>
</feature>
<accession>A0A8J4LWN5</accession>
<sequence length="1107" mass="115983">MARESKAPVKLSSVVDASRYVSASTAATLTVGIRVRPLVRAEIARGGRRDIIRVLDSRVVVVLDPDENKDYLDQVQNRTKEKRYTFDIAFGTSATNRDVYNGTVRDLIGGVLQGINTTVFAYGATGSGKTYTMVGTPQDPGLMVLCLEKIFADRDTSHRDEDFCVTCSYLEVYNEIIFDLLVKSSSPLELREDPELGVVVAGLKHITVTSAEEIMTLLEDGNRRRKTEATDANASSSRSHAVLEITVKRTPKNHYKVTQLRGKLSLVDLAGSERAAETNNAGQKLRDGANINRSLLALANCINALGKANSGKAAASYVPYRNSKLTRLLKDGLSGNSRTAMVATVSGSSDQYHHSINTLKYADRAKEIKTHVVQNVGTVESHVADYQRIIDNLQSEVQDLRAQLIEREAARPPGVSKPRTSEEDLLALIGKLVEEMNDNIEERINLQKALFEIEDANLYNKHEMGQLEEFLDAGKGSARDITEARERRAEVLEATRENDRERERYKSEITANELARKDIQARVQAIVDSNQSAAFLNLLSTFRLQALHLQELKFQMAVRDQIIGEQRQVIGNLWKIIDKSGLPREKVVAVAKAEGIIMDGLQGGDGGPPTVGVVPLSEALKAVKEEMGIPDLRVTPELPNAHPVGTVKRVSERQLRYRAWPASSPTAIGATPGDTRSASADASPYSTDDEGVVGSDDDSKSVHSDKSPLRGRGSVAHRPSLGHQISVTAGAAAAAAAAAIAGTTAVEHRGQQHVHISREVSNLGEDAAAAATTAALAPAPVSAVRRLSGVSSMKGHSSSGAAPVKPGGPTASGAMGSASAGNSVSGGVASSSGSPGQMGRRRIPGAPLSAKRPDPQEPLVPPPQPSRMDHIKSGRRAGQHRTKPSSELGDLASSPGYDPATAASAAAAATAAAAAAAAATVGSGSNEASRVPSRGNGAGAGGVNIIGRSSENGGSIMNGGPRISGVGSISSTALGGSDGDGRAHGRRRHTVAHDVSGANGFGSPFLGGGGSAAGIAAEGSVLENSDEGFEGLTHLASEASRVSAIRSDSTNLMAQASSQATLNERLARLKGRLASAAAIAALPLPGETSPASPPPVLAGGASSGTKR</sequence>
<dbReference type="FunFam" id="3.40.850.10:FF:000056">
    <property type="entry name" value="Kinesin-like protein"/>
    <property type="match status" value="1"/>
</dbReference>
<dbReference type="InterPro" id="IPR027417">
    <property type="entry name" value="P-loop_NTPase"/>
</dbReference>
<proteinExistence type="inferred from homology"/>
<dbReference type="PANTHER" id="PTHR47968">
    <property type="entry name" value="CENTROMERE PROTEIN E"/>
    <property type="match status" value="1"/>
</dbReference>
<evidence type="ECO:0000256" key="6">
    <source>
        <dbReference type="ARBA" id="ARBA00060769"/>
    </source>
</evidence>
<feature type="compositionally biased region" description="Low complexity" evidence="10">
    <location>
        <begin position="807"/>
        <end position="835"/>
    </location>
</feature>
<dbReference type="Proteomes" id="UP000722791">
    <property type="component" value="Unassembled WGS sequence"/>
</dbReference>
<keyword evidence="15" id="KW-1185">Reference proteome</keyword>
<feature type="compositionally biased region" description="Pro residues" evidence="10">
    <location>
        <begin position="856"/>
        <end position="865"/>
    </location>
</feature>
<evidence type="ECO:0000256" key="7">
    <source>
        <dbReference type="ARBA" id="ARBA00068376"/>
    </source>
</evidence>
<feature type="compositionally biased region" description="Basic and acidic residues" evidence="10">
    <location>
        <begin position="697"/>
        <end position="708"/>
    </location>
</feature>
<feature type="compositionally biased region" description="Basic residues" evidence="10">
    <location>
        <begin position="873"/>
        <end position="883"/>
    </location>
</feature>
<dbReference type="PANTHER" id="PTHR47968:SF29">
    <property type="entry name" value="KINESIN-LIKE PROTEIN"/>
    <property type="match status" value="1"/>
</dbReference>
<dbReference type="OrthoDB" id="3176171at2759"/>
<evidence type="ECO:0000313" key="13">
    <source>
        <dbReference type="EMBL" id="GIM12438.1"/>
    </source>
</evidence>
<dbReference type="PROSITE" id="PS00411">
    <property type="entry name" value="KINESIN_MOTOR_1"/>
    <property type="match status" value="1"/>
</dbReference>
<dbReference type="InterPro" id="IPR036961">
    <property type="entry name" value="Kinesin_motor_dom_sf"/>
</dbReference>
<evidence type="ECO:0000256" key="8">
    <source>
        <dbReference type="PROSITE-ProRule" id="PRU00283"/>
    </source>
</evidence>
<dbReference type="Gene3D" id="3.40.850.10">
    <property type="entry name" value="Kinesin motor domain"/>
    <property type="match status" value="1"/>
</dbReference>
<keyword evidence="4 9" id="KW-0175">Coiled coil</keyword>
<evidence type="ECO:0000256" key="4">
    <source>
        <dbReference type="ARBA" id="ARBA00023054"/>
    </source>
</evidence>
<keyword evidence="3 8" id="KW-0067">ATP-binding</keyword>
<feature type="region of interest" description="Disordered" evidence="10">
    <location>
        <begin position="663"/>
        <end position="720"/>
    </location>
</feature>
<gene>
    <name evidence="12" type="ORF">Vretifemale_18473</name>
    <name evidence="13" type="ORF">Vretimale_15785</name>
</gene>
<dbReference type="EMBL" id="BNCQ01000043">
    <property type="protein sequence ID" value="GIM12438.1"/>
    <property type="molecule type" value="Genomic_DNA"/>
</dbReference>
<keyword evidence="1" id="KW-0493">Microtubule</keyword>
<evidence type="ECO:0000256" key="9">
    <source>
        <dbReference type="SAM" id="Coils"/>
    </source>
</evidence>
<feature type="region of interest" description="Disordered" evidence="10">
    <location>
        <begin position="1084"/>
        <end position="1107"/>
    </location>
</feature>
<dbReference type="InterPro" id="IPR001752">
    <property type="entry name" value="Kinesin_motor_dom"/>
</dbReference>
<dbReference type="GO" id="GO:0005874">
    <property type="term" value="C:microtubule"/>
    <property type="evidence" value="ECO:0007669"/>
    <property type="project" value="UniProtKB-KW"/>
</dbReference>
<dbReference type="PROSITE" id="PS50067">
    <property type="entry name" value="KINESIN_MOTOR_2"/>
    <property type="match status" value="1"/>
</dbReference>
<dbReference type="PRINTS" id="PR00380">
    <property type="entry name" value="KINESINHEAVY"/>
</dbReference>
<evidence type="ECO:0000256" key="5">
    <source>
        <dbReference type="ARBA" id="ARBA00023175"/>
    </source>
</evidence>
<evidence type="ECO:0000313" key="14">
    <source>
        <dbReference type="Proteomes" id="UP000722791"/>
    </source>
</evidence>
<keyword evidence="5 8" id="KW-0505">Motor protein</keyword>
<dbReference type="GO" id="GO:0008017">
    <property type="term" value="F:microtubule binding"/>
    <property type="evidence" value="ECO:0007669"/>
    <property type="project" value="InterPro"/>
</dbReference>
<comment type="similarity">
    <text evidence="6">Belongs to the TRAFAC class myosin-kinesin ATPase superfamily. Kinesin family. KIN-8 subfamily.</text>
</comment>
<evidence type="ECO:0000256" key="3">
    <source>
        <dbReference type="ARBA" id="ARBA00022840"/>
    </source>
</evidence>
<evidence type="ECO:0000259" key="11">
    <source>
        <dbReference type="PROSITE" id="PS50067"/>
    </source>
</evidence>
<dbReference type="Proteomes" id="UP000747110">
    <property type="component" value="Unassembled WGS sequence"/>
</dbReference>
<dbReference type="AlphaFoldDB" id="A0A8J4LWN5"/>
<evidence type="ECO:0000256" key="2">
    <source>
        <dbReference type="ARBA" id="ARBA00022741"/>
    </source>
</evidence>
<dbReference type="InterPro" id="IPR027640">
    <property type="entry name" value="Kinesin-like_fam"/>
</dbReference>
<feature type="binding site" evidence="8">
    <location>
        <begin position="123"/>
        <end position="130"/>
    </location>
    <ligand>
        <name>ATP</name>
        <dbReference type="ChEBI" id="CHEBI:30616"/>
    </ligand>
</feature>
<dbReference type="InterPro" id="IPR019821">
    <property type="entry name" value="Kinesin_motor_CS"/>
</dbReference>
<dbReference type="SMART" id="SM00129">
    <property type="entry name" value="KISc"/>
    <property type="match status" value="1"/>
</dbReference>
<feature type="region of interest" description="Disordered" evidence="10">
    <location>
        <begin position="922"/>
        <end position="987"/>
    </location>
</feature>
<dbReference type="EMBL" id="BNCP01000059">
    <property type="protein sequence ID" value="GIL90698.1"/>
    <property type="molecule type" value="Genomic_DNA"/>
</dbReference>
<evidence type="ECO:0000256" key="10">
    <source>
        <dbReference type="SAM" id="MobiDB-lite"/>
    </source>
</evidence>
<dbReference type="GO" id="GO:0007018">
    <property type="term" value="P:microtubule-based movement"/>
    <property type="evidence" value="ECO:0007669"/>
    <property type="project" value="InterPro"/>
</dbReference>
<dbReference type="SUPFAM" id="SSF52540">
    <property type="entry name" value="P-loop containing nucleoside triphosphate hydrolases"/>
    <property type="match status" value="1"/>
</dbReference>
<name>A0A8J4LWN5_9CHLO</name>